<dbReference type="SUPFAM" id="SSF51735">
    <property type="entry name" value="NAD(P)-binding Rossmann-fold domains"/>
    <property type="match status" value="1"/>
</dbReference>
<dbReference type="InterPro" id="IPR051450">
    <property type="entry name" value="Gfo/Idh/MocA_Oxidoreductases"/>
</dbReference>
<dbReference type="InterPro" id="IPR036291">
    <property type="entry name" value="NAD(P)-bd_dom_sf"/>
</dbReference>
<dbReference type="AlphaFoldDB" id="A0A7C4CA19"/>
<evidence type="ECO:0000313" key="2">
    <source>
        <dbReference type="EMBL" id="HGK27526.1"/>
    </source>
</evidence>
<reference evidence="2" key="1">
    <citation type="journal article" date="2020" name="mSystems">
        <title>Genome- and Community-Level Interaction Insights into Carbon Utilization and Element Cycling Functions of Hydrothermarchaeota in Hydrothermal Sediment.</title>
        <authorList>
            <person name="Zhou Z."/>
            <person name="Liu Y."/>
            <person name="Xu W."/>
            <person name="Pan J."/>
            <person name="Luo Z.H."/>
            <person name="Li M."/>
        </authorList>
    </citation>
    <scope>NUCLEOTIDE SEQUENCE [LARGE SCALE GENOMIC DNA]</scope>
    <source>
        <strain evidence="2">SpSt-488</strain>
    </source>
</reference>
<dbReference type="InterPro" id="IPR000683">
    <property type="entry name" value="Gfo/Idh/MocA-like_OxRdtase_N"/>
</dbReference>
<feature type="domain" description="Gfo/Idh/MocA-like oxidoreductase N-terminal" evidence="1">
    <location>
        <begin position="5"/>
        <end position="119"/>
    </location>
</feature>
<dbReference type="Gene3D" id="3.40.50.720">
    <property type="entry name" value="NAD(P)-binding Rossmann-like Domain"/>
    <property type="match status" value="1"/>
</dbReference>
<dbReference type="SUPFAM" id="SSF55347">
    <property type="entry name" value="Glyceraldehyde-3-phosphate dehydrogenase-like, C-terminal domain"/>
    <property type="match status" value="1"/>
</dbReference>
<comment type="caution">
    <text evidence="2">The sequence shown here is derived from an EMBL/GenBank/DDBJ whole genome shotgun (WGS) entry which is preliminary data.</text>
</comment>
<evidence type="ECO:0000259" key="1">
    <source>
        <dbReference type="Pfam" id="PF01408"/>
    </source>
</evidence>
<dbReference type="Gene3D" id="3.30.360.10">
    <property type="entry name" value="Dihydrodipicolinate Reductase, domain 2"/>
    <property type="match status" value="1"/>
</dbReference>
<dbReference type="Pfam" id="PF01408">
    <property type="entry name" value="GFO_IDH_MocA"/>
    <property type="match status" value="1"/>
</dbReference>
<name>A0A7C4CA19_UNCW3</name>
<protein>
    <submittedName>
        <fullName evidence="2">Gfo/Idh/MocA family oxidoreductase</fullName>
    </submittedName>
</protein>
<dbReference type="EMBL" id="DSUT01000017">
    <property type="protein sequence ID" value="HGK27526.1"/>
    <property type="molecule type" value="Genomic_DNA"/>
</dbReference>
<proteinExistence type="predicted"/>
<dbReference type="PANTHER" id="PTHR43377">
    <property type="entry name" value="BILIVERDIN REDUCTASE A"/>
    <property type="match status" value="1"/>
</dbReference>
<sequence length="295" mass="31225">MRPLGIGLAGLGRWGRRYLETLKQLPGVELRRCADPDAAARSAAGPTPVVADFASLLADEAIRAVVIATPPDTHYALACAALESGRDVLVEKPLAATATEASRLSALAQQRGLVLAVGHTALYTQGYARLRQQLECGNLGCIRRAVAVRTSSGPTRPPATDGVLADLAGHDIAIALTLLGPARSGRAWRLHPTTCRYRLDFASGARLDGIAAWCSPPHARCFTLVGTRAVGRTDENRTSITPAPADSRQSPLWRQCADFVTCCRTRSAPQSDGRLGAAVVATLEEIAPPAPKRSR</sequence>
<gene>
    <name evidence="2" type="ORF">ENS41_01030</name>
</gene>
<organism evidence="2">
    <name type="scientific">candidate division WOR-3 bacterium</name>
    <dbReference type="NCBI Taxonomy" id="2052148"/>
    <lineage>
        <taxon>Bacteria</taxon>
        <taxon>Bacteria division WOR-3</taxon>
    </lineage>
</organism>
<dbReference type="GO" id="GO:0000166">
    <property type="term" value="F:nucleotide binding"/>
    <property type="evidence" value="ECO:0007669"/>
    <property type="project" value="InterPro"/>
</dbReference>
<dbReference type="PANTHER" id="PTHR43377:SF6">
    <property type="entry name" value="GFO_IDH_MOCA-LIKE OXIDOREDUCTASE N-TERMINAL DOMAIN-CONTAINING PROTEIN"/>
    <property type="match status" value="1"/>
</dbReference>
<accession>A0A7C4CA19</accession>